<keyword evidence="1" id="KW-1133">Transmembrane helix</keyword>
<accession>A0A1I1YCB3</accession>
<feature type="transmembrane region" description="Helical" evidence="1">
    <location>
        <begin position="420"/>
        <end position="441"/>
    </location>
</feature>
<evidence type="ECO:0000313" key="2">
    <source>
        <dbReference type="EMBL" id="SFE16638.1"/>
    </source>
</evidence>
<evidence type="ECO:0000313" key="3">
    <source>
        <dbReference type="Proteomes" id="UP000199400"/>
    </source>
</evidence>
<gene>
    <name evidence="2" type="ORF">SAMN02745121_03281</name>
</gene>
<feature type="transmembrane region" description="Helical" evidence="1">
    <location>
        <begin position="238"/>
        <end position="260"/>
    </location>
</feature>
<feature type="transmembrane region" description="Helical" evidence="1">
    <location>
        <begin position="12"/>
        <end position="30"/>
    </location>
</feature>
<feature type="transmembrane region" description="Helical" evidence="1">
    <location>
        <begin position="63"/>
        <end position="80"/>
    </location>
</feature>
<feature type="transmembrane region" description="Helical" evidence="1">
    <location>
        <begin position="351"/>
        <end position="374"/>
    </location>
</feature>
<protein>
    <submittedName>
        <fullName evidence="2">Uncharacterized protein</fullName>
    </submittedName>
</protein>
<keyword evidence="1" id="KW-0812">Transmembrane</keyword>
<feature type="transmembrane region" description="Helical" evidence="1">
    <location>
        <begin position="272"/>
        <end position="291"/>
    </location>
</feature>
<dbReference type="Proteomes" id="UP000199400">
    <property type="component" value="Unassembled WGS sequence"/>
</dbReference>
<sequence length="458" mass="47710">MPTAPSAHAARAGVWALLVVLATDLVIELTRRLVPLLGYDPAAGSGSGLQWLQWFGWIDRAEPPLRALLTGLAVVALLRLRRATADAGARAMFLGSGLLMALAVGSLLPFQWMTVRGAATVVEAGGLLRLALVFDRLAVALLLAALWRARRAAGHGVGMAWSFAALLYGLRLALIVGVNVIGAPHGDHAAYVRRAWMLLAFYVTDAGALMATLIAFARLAPREPDAERCAAAASGLDLYFRALVTRVTLLVVGVVVTLAFGLTSPQTRGKLLFAVLAVPLPAVVAQLAGLTRYADAPLKLGRGALGVALVGMSVGLAVEVLTLVLFAELLWSEASPVGFGSRAASLVYVDALQYTGAGSQLVALVAAVALLLSLRRAALGLDAPALARRATALATALLAVFAGSFALLRGLGEALARTPIALFGLGLAALVLGVTVFVRWLRLVEGVAQELRARAKIE</sequence>
<name>A0A1I1YCB3_9BACT</name>
<proteinExistence type="predicted"/>
<keyword evidence="3" id="KW-1185">Reference proteome</keyword>
<keyword evidence="1" id="KW-0472">Membrane</keyword>
<feature type="transmembrane region" description="Helical" evidence="1">
    <location>
        <begin position="126"/>
        <end position="147"/>
    </location>
</feature>
<dbReference type="EMBL" id="FOMX01000009">
    <property type="protein sequence ID" value="SFE16638.1"/>
    <property type="molecule type" value="Genomic_DNA"/>
</dbReference>
<evidence type="ECO:0000256" key="1">
    <source>
        <dbReference type="SAM" id="Phobius"/>
    </source>
</evidence>
<feature type="transmembrane region" description="Helical" evidence="1">
    <location>
        <begin position="92"/>
        <end position="114"/>
    </location>
</feature>
<dbReference type="RefSeq" id="WP_100792975.1">
    <property type="nucleotide sequence ID" value="NZ_FOMX01000009.1"/>
</dbReference>
<feature type="transmembrane region" description="Helical" evidence="1">
    <location>
        <begin position="159"/>
        <end position="183"/>
    </location>
</feature>
<feature type="transmembrane region" description="Helical" evidence="1">
    <location>
        <begin position="386"/>
        <end position="408"/>
    </location>
</feature>
<dbReference type="AlphaFoldDB" id="A0A1I1YCB3"/>
<feature type="transmembrane region" description="Helical" evidence="1">
    <location>
        <begin position="195"/>
        <end position="217"/>
    </location>
</feature>
<feature type="transmembrane region" description="Helical" evidence="1">
    <location>
        <begin position="303"/>
        <end position="331"/>
    </location>
</feature>
<reference evidence="3" key="1">
    <citation type="submission" date="2016-10" db="EMBL/GenBank/DDBJ databases">
        <authorList>
            <person name="Varghese N."/>
            <person name="Submissions S."/>
        </authorList>
    </citation>
    <scope>NUCLEOTIDE SEQUENCE [LARGE SCALE GENOMIC DNA]</scope>
    <source>
        <strain evidence="3">ATCC 25963</strain>
    </source>
</reference>
<organism evidence="2 3">
    <name type="scientific">Nannocystis exedens</name>
    <dbReference type="NCBI Taxonomy" id="54"/>
    <lineage>
        <taxon>Bacteria</taxon>
        <taxon>Pseudomonadati</taxon>
        <taxon>Myxococcota</taxon>
        <taxon>Polyangia</taxon>
        <taxon>Nannocystales</taxon>
        <taxon>Nannocystaceae</taxon>
        <taxon>Nannocystis</taxon>
    </lineage>
</organism>